<evidence type="ECO:0000256" key="1">
    <source>
        <dbReference type="SAM" id="MobiDB-lite"/>
    </source>
</evidence>
<accession>A0ABD0M6N9</accession>
<organism evidence="2 3">
    <name type="scientific">Batillaria attramentaria</name>
    <dbReference type="NCBI Taxonomy" id="370345"/>
    <lineage>
        <taxon>Eukaryota</taxon>
        <taxon>Metazoa</taxon>
        <taxon>Spiralia</taxon>
        <taxon>Lophotrochozoa</taxon>
        <taxon>Mollusca</taxon>
        <taxon>Gastropoda</taxon>
        <taxon>Caenogastropoda</taxon>
        <taxon>Sorbeoconcha</taxon>
        <taxon>Cerithioidea</taxon>
        <taxon>Batillariidae</taxon>
        <taxon>Batillaria</taxon>
    </lineage>
</organism>
<evidence type="ECO:0000313" key="2">
    <source>
        <dbReference type="EMBL" id="KAK7507096.1"/>
    </source>
</evidence>
<dbReference type="Proteomes" id="UP001519460">
    <property type="component" value="Unassembled WGS sequence"/>
</dbReference>
<proteinExistence type="predicted"/>
<feature type="region of interest" description="Disordered" evidence="1">
    <location>
        <begin position="109"/>
        <end position="131"/>
    </location>
</feature>
<dbReference type="EMBL" id="JACVVK020000005">
    <property type="protein sequence ID" value="KAK7507096.1"/>
    <property type="molecule type" value="Genomic_DNA"/>
</dbReference>
<sequence>MVTSVLSRSKPQKLYVGDNIDSGQHTPFHRYAHLLCPADIYTSKERTVNGKRLHRRNLGLRKTTQENNRRRDVPILPSTREQTHTHALQQWPARPSLVRFGWKKNRRTMTTNMSQTPPSEAASMKNQSPLSQPDRCCFSAKAFSLAKPCSHL</sequence>
<dbReference type="AlphaFoldDB" id="A0ABD0M6N9"/>
<reference evidence="2 3" key="1">
    <citation type="journal article" date="2023" name="Sci. Data">
        <title>Genome assembly of the Korean intertidal mud-creeper Batillaria attramentaria.</title>
        <authorList>
            <person name="Patra A.K."/>
            <person name="Ho P.T."/>
            <person name="Jun S."/>
            <person name="Lee S.J."/>
            <person name="Kim Y."/>
            <person name="Won Y.J."/>
        </authorList>
    </citation>
    <scope>NUCLEOTIDE SEQUENCE [LARGE SCALE GENOMIC DNA]</scope>
    <source>
        <strain evidence="2">Wonlab-2016</strain>
    </source>
</reference>
<name>A0ABD0M6N9_9CAEN</name>
<gene>
    <name evidence="2" type="ORF">BaRGS_00001947</name>
</gene>
<keyword evidence="3" id="KW-1185">Reference proteome</keyword>
<evidence type="ECO:0000313" key="3">
    <source>
        <dbReference type="Proteomes" id="UP001519460"/>
    </source>
</evidence>
<comment type="caution">
    <text evidence="2">The sequence shown here is derived from an EMBL/GenBank/DDBJ whole genome shotgun (WGS) entry which is preliminary data.</text>
</comment>
<protein>
    <submittedName>
        <fullName evidence="2">Uncharacterized protein</fullName>
    </submittedName>
</protein>